<dbReference type="Proteomes" id="UP000075886">
    <property type="component" value="Unassembled WGS sequence"/>
</dbReference>
<dbReference type="EMBL" id="AXCN02001100">
    <property type="status" value="NOT_ANNOTATED_CDS"/>
    <property type="molecule type" value="Genomic_DNA"/>
</dbReference>
<feature type="chain" id="PRO_5008132779" description="Cathepsin propeptide inhibitor domain-containing protein" evidence="1">
    <location>
        <begin position="28"/>
        <end position="124"/>
    </location>
</feature>
<protein>
    <recommendedName>
        <fullName evidence="4">Cathepsin propeptide inhibitor domain-containing protein</fullName>
    </recommendedName>
</protein>
<evidence type="ECO:0008006" key="4">
    <source>
        <dbReference type="Google" id="ProtNLM"/>
    </source>
</evidence>
<evidence type="ECO:0000313" key="2">
    <source>
        <dbReference type="EnsemblMetazoa" id="AFAF009345-PA"/>
    </source>
</evidence>
<accession>A0A182QFV0</accession>
<evidence type="ECO:0000313" key="3">
    <source>
        <dbReference type="Proteomes" id="UP000075886"/>
    </source>
</evidence>
<reference evidence="3" key="1">
    <citation type="submission" date="2014-01" db="EMBL/GenBank/DDBJ databases">
        <title>The Genome Sequence of Anopheles farauti FAR1 (V2).</title>
        <authorList>
            <consortium name="The Broad Institute Genomics Platform"/>
            <person name="Neafsey D.E."/>
            <person name="Besansky N."/>
            <person name="Howell P."/>
            <person name="Walton C."/>
            <person name="Young S.K."/>
            <person name="Zeng Q."/>
            <person name="Gargeya S."/>
            <person name="Fitzgerald M."/>
            <person name="Haas B."/>
            <person name="Abouelleil A."/>
            <person name="Allen A.W."/>
            <person name="Alvarado L."/>
            <person name="Arachchi H.M."/>
            <person name="Berlin A.M."/>
            <person name="Chapman S.B."/>
            <person name="Gainer-Dewar J."/>
            <person name="Goldberg J."/>
            <person name="Griggs A."/>
            <person name="Gujja S."/>
            <person name="Hansen M."/>
            <person name="Howarth C."/>
            <person name="Imamovic A."/>
            <person name="Ireland A."/>
            <person name="Larimer J."/>
            <person name="McCowan C."/>
            <person name="Murphy C."/>
            <person name="Pearson M."/>
            <person name="Poon T.W."/>
            <person name="Priest M."/>
            <person name="Roberts A."/>
            <person name="Saif S."/>
            <person name="Shea T."/>
            <person name="Sisk P."/>
            <person name="Sykes S."/>
            <person name="Wortman J."/>
            <person name="Nusbaum C."/>
            <person name="Birren B."/>
        </authorList>
    </citation>
    <scope>NUCLEOTIDE SEQUENCE [LARGE SCALE GENOMIC DNA]</scope>
    <source>
        <strain evidence="3">FAR1</strain>
    </source>
</reference>
<dbReference type="EnsemblMetazoa" id="AFAF009345-RA">
    <property type="protein sequence ID" value="AFAF009345-PA"/>
    <property type="gene ID" value="AFAF009345"/>
</dbReference>
<dbReference type="AlphaFoldDB" id="A0A182QFV0"/>
<name>A0A182QFV0_9DIPT</name>
<dbReference type="VEuPathDB" id="VectorBase:AFAF009345"/>
<keyword evidence="3" id="KW-1185">Reference proteome</keyword>
<feature type="signal peptide" evidence="1">
    <location>
        <begin position="1"/>
        <end position="27"/>
    </location>
</feature>
<sequence>MARQIPVLLLSVATIAAIALSIDTSSARTTQQVTPAMGDLKKLMVRLNTTFTQFNATSKLRDSFFSQLRQSFAKPEQSQDFEKLKAHLNNHFNHFNATGKLRESVWPQLRKGFPQMRSQWSKKQ</sequence>
<evidence type="ECO:0000256" key="1">
    <source>
        <dbReference type="SAM" id="SignalP"/>
    </source>
</evidence>
<proteinExistence type="predicted"/>
<reference evidence="2" key="2">
    <citation type="submission" date="2020-05" db="UniProtKB">
        <authorList>
            <consortium name="EnsemblMetazoa"/>
        </authorList>
    </citation>
    <scope>IDENTIFICATION</scope>
    <source>
        <strain evidence="2">FAR1</strain>
    </source>
</reference>
<organism evidence="2 3">
    <name type="scientific">Anopheles farauti</name>
    <dbReference type="NCBI Taxonomy" id="69004"/>
    <lineage>
        <taxon>Eukaryota</taxon>
        <taxon>Metazoa</taxon>
        <taxon>Ecdysozoa</taxon>
        <taxon>Arthropoda</taxon>
        <taxon>Hexapoda</taxon>
        <taxon>Insecta</taxon>
        <taxon>Pterygota</taxon>
        <taxon>Neoptera</taxon>
        <taxon>Endopterygota</taxon>
        <taxon>Diptera</taxon>
        <taxon>Nematocera</taxon>
        <taxon>Culicoidea</taxon>
        <taxon>Culicidae</taxon>
        <taxon>Anophelinae</taxon>
        <taxon>Anopheles</taxon>
    </lineage>
</organism>
<keyword evidence="1" id="KW-0732">Signal</keyword>